<dbReference type="InterPro" id="IPR038559">
    <property type="entry name" value="XkdN-like_sf"/>
</dbReference>
<accession>A0A233V9S3</accession>
<dbReference type="Pfam" id="PF08890">
    <property type="entry name" value="Phage_TAC_5"/>
    <property type="match status" value="1"/>
</dbReference>
<dbReference type="Gene3D" id="3.30.2220.30">
    <property type="match status" value="1"/>
</dbReference>
<dbReference type="EMBL" id="NDYC01000004">
    <property type="protein sequence ID" value="OXZ29153.1"/>
    <property type="molecule type" value="Genomic_DNA"/>
</dbReference>
<evidence type="ECO:0000313" key="2">
    <source>
        <dbReference type="Proteomes" id="UP000215413"/>
    </source>
</evidence>
<protein>
    <recommendedName>
        <fullName evidence="3">Phage XkdN-like protein</fullName>
    </recommendedName>
</protein>
<organism evidence="1 2">
    <name type="scientific">Finegoldia magna</name>
    <name type="common">Peptostreptococcus magnus</name>
    <dbReference type="NCBI Taxonomy" id="1260"/>
    <lineage>
        <taxon>Bacteria</taxon>
        <taxon>Bacillati</taxon>
        <taxon>Bacillota</taxon>
        <taxon>Tissierellia</taxon>
        <taxon>Tissierellales</taxon>
        <taxon>Peptoniphilaceae</taxon>
        <taxon>Finegoldia</taxon>
    </lineage>
</organism>
<dbReference type="AlphaFoldDB" id="A0A233V9S3"/>
<evidence type="ECO:0008006" key="3">
    <source>
        <dbReference type="Google" id="ProtNLM"/>
    </source>
</evidence>
<dbReference type="Proteomes" id="UP000215413">
    <property type="component" value="Unassembled WGS sequence"/>
</dbReference>
<reference evidence="2" key="1">
    <citation type="submission" date="2017-04" db="EMBL/GenBank/DDBJ databases">
        <title>Finegoldia magna isolated from orthopedic joint implant-associated infections.</title>
        <authorList>
            <person name="Bjorklund S."/>
            <person name="Bruggemann H."/>
            <person name="Jensen A."/>
            <person name="Hellmark B."/>
            <person name="Soderquist B."/>
        </authorList>
    </citation>
    <scope>NUCLEOTIDE SEQUENCE [LARGE SCALE GENOMIC DNA]</scope>
    <source>
        <strain evidence="2">CCUG 54800</strain>
    </source>
</reference>
<gene>
    <name evidence="1" type="ORF">B9N49_00595</name>
</gene>
<name>A0A233V9S3_FINMA</name>
<proteinExistence type="predicted"/>
<dbReference type="InterPro" id="IPR014986">
    <property type="entry name" value="XkdN-like"/>
</dbReference>
<dbReference type="RefSeq" id="WP_094205096.1">
    <property type="nucleotide sequence ID" value="NZ_NDYC01000004.1"/>
</dbReference>
<sequence>MQNALLNAKTLLEKRDLIEKKKNRKINIEVKDVGTFKFRIPTTLDIIDAKAFENGERDEQYMIYTCCESPQLNDEELLKGFDCESDPYSLVDKIFLPGEVTSIASKLIQESGYKEEYVKVVDDIKN</sequence>
<evidence type="ECO:0000313" key="1">
    <source>
        <dbReference type="EMBL" id="OXZ29153.1"/>
    </source>
</evidence>
<comment type="caution">
    <text evidence="1">The sequence shown here is derived from an EMBL/GenBank/DDBJ whole genome shotgun (WGS) entry which is preliminary data.</text>
</comment>